<sequence length="60" mass="7051">MNFYKILDIEAGEYVYLNPERIDFYMRTADGVFVGTSSVRILTLEADFENMMFLEGAKEW</sequence>
<proteinExistence type="predicted"/>
<gene>
    <name evidence="1" type="ORF">H9808_08245</name>
</gene>
<comment type="caution">
    <text evidence="1">The sequence shown here is derived from an EMBL/GenBank/DDBJ whole genome shotgun (WGS) entry which is preliminary data.</text>
</comment>
<evidence type="ECO:0000313" key="1">
    <source>
        <dbReference type="EMBL" id="HIZ71733.1"/>
    </source>
</evidence>
<dbReference type="Proteomes" id="UP000824106">
    <property type="component" value="Unassembled WGS sequence"/>
</dbReference>
<dbReference type="AlphaFoldDB" id="A0A9D2G352"/>
<evidence type="ECO:0000313" key="2">
    <source>
        <dbReference type="Proteomes" id="UP000824106"/>
    </source>
</evidence>
<dbReference type="EMBL" id="DXAZ01000134">
    <property type="protein sequence ID" value="HIZ71733.1"/>
    <property type="molecule type" value="Genomic_DNA"/>
</dbReference>
<name>A0A9D2G352_9LACT</name>
<reference evidence="1" key="2">
    <citation type="submission" date="2021-04" db="EMBL/GenBank/DDBJ databases">
        <authorList>
            <person name="Gilroy R."/>
        </authorList>
    </citation>
    <scope>NUCLEOTIDE SEQUENCE</scope>
    <source>
        <strain evidence="1">CHK169-4300</strain>
    </source>
</reference>
<protein>
    <submittedName>
        <fullName evidence="1">Uncharacterized protein</fullName>
    </submittedName>
</protein>
<accession>A0A9D2G352</accession>
<organism evidence="1 2">
    <name type="scientific">Candidatus Atopostipes pullistercoris</name>
    <dbReference type="NCBI Taxonomy" id="2838467"/>
    <lineage>
        <taxon>Bacteria</taxon>
        <taxon>Bacillati</taxon>
        <taxon>Bacillota</taxon>
        <taxon>Bacilli</taxon>
        <taxon>Lactobacillales</taxon>
        <taxon>Carnobacteriaceae</taxon>
        <taxon>Atopostipes</taxon>
    </lineage>
</organism>
<reference evidence="1" key="1">
    <citation type="journal article" date="2021" name="PeerJ">
        <title>Extensive microbial diversity within the chicken gut microbiome revealed by metagenomics and culture.</title>
        <authorList>
            <person name="Gilroy R."/>
            <person name="Ravi A."/>
            <person name="Getino M."/>
            <person name="Pursley I."/>
            <person name="Horton D.L."/>
            <person name="Alikhan N.F."/>
            <person name="Baker D."/>
            <person name="Gharbi K."/>
            <person name="Hall N."/>
            <person name="Watson M."/>
            <person name="Adriaenssens E.M."/>
            <person name="Foster-Nyarko E."/>
            <person name="Jarju S."/>
            <person name="Secka A."/>
            <person name="Antonio M."/>
            <person name="Oren A."/>
            <person name="Chaudhuri R.R."/>
            <person name="La Ragione R."/>
            <person name="Hildebrand F."/>
            <person name="Pallen M.J."/>
        </authorList>
    </citation>
    <scope>NUCLEOTIDE SEQUENCE</scope>
    <source>
        <strain evidence="1">CHK169-4300</strain>
    </source>
</reference>